<dbReference type="Proteomes" id="UP001632038">
    <property type="component" value="Unassembled WGS sequence"/>
</dbReference>
<proteinExistence type="predicted"/>
<dbReference type="EMBL" id="JAVIJP010000052">
    <property type="protein sequence ID" value="KAL3625488.1"/>
    <property type="molecule type" value="Genomic_DNA"/>
</dbReference>
<sequence length="236" mass="26830">MKSLTEMDLEDWELLPDDDGYLEIKDDGGKQVYSRTYPNSSLSPSSPTLFQMNYFICPPKSVEITNNQDQAPIQITSFSAAVDPDPVSQVFFKKLKEPEFVDMKLDSPKSPGSSLGIIPQLDFQFDENREEKEGNNLEMVMKSEKMKLNDEDADEGGLNIWKWSLSGIGAICSFGVVAATFCIFSFNKHHHHNHKLQFQIYTDDKRMKQVVHDASKLNEAMRRAHITFGGYYEASL</sequence>
<keyword evidence="1" id="KW-1133">Transmembrane helix</keyword>
<dbReference type="Pfam" id="PF20705">
    <property type="entry name" value="DUF6821"/>
    <property type="match status" value="1"/>
</dbReference>
<feature type="domain" description="DUF6821" evidence="2">
    <location>
        <begin position="83"/>
        <end position="234"/>
    </location>
</feature>
<feature type="transmembrane region" description="Helical" evidence="1">
    <location>
        <begin position="163"/>
        <end position="186"/>
    </location>
</feature>
<dbReference type="PANTHER" id="PTHR33646:SF2">
    <property type="entry name" value="F20H23.8 PROTEIN"/>
    <property type="match status" value="1"/>
</dbReference>
<keyword evidence="1" id="KW-0472">Membrane</keyword>
<evidence type="ECO:0000313" key="4">
    <source>
        <dbReference type="Proteomes" id="UP001632038"/>
    </source>
</evidence>
<protein>
    <recommendedName>
        <fullName evidence="2">DUF6821 domain-containing protein</fullName>
    </recommendedName>
</protein>
<name>A0ABD3C7J3_9LAMI</name>
<accession>A0ABD3C7J3</accession>
<evidence type="ECO:0000313" key="3">
    <source>
        <dbReference type="EMBL" id="KAL3625488.1"/>
    </source>
</evidence>
<comment type="caution">
    <text evidence="3">The sequence shown here is derived from an EMBL/GenBank/DDBJ whole genome shotgun (WGS) entry which is preliminary data.</text>
</comment>
<dbReference type="AlphaFoldDB" id="A0ABD3C7J3"/>
<evidence type="ECO:0000259" key="2">
    <source>
        <dbReference type="Pfam" id="PF20705"/>
    </source>
</evidence>
<evidence type="ECO:0000256" key="1">
    <source>
        <dbReference type="SAM" id="Phobius"/>
    </source>
</evidence>
<organism evidence="3 4">
    <name type="scientific">Castilleja foliolosa</name>
    <dbReference type="NCBI Taxonomy" id="1961234"/>
    <lineage>
        <taxon>Eukaryota</taxon>
        <taxon>Viridiplantae</taxon>
        <taxon>Streptophyta</taxon>
        <taxon>Embryophyta</taxon>
        <taxon>Tracheophyta</taxon>
        <taxon>Spermatophyta</taxon>
        <taxon>Magnoliopsida</taxon>
        <taxon>eudicotyledons</taxon>
        <taxon>Gunneridae</taxon>
        <taxon>Pentapetalae</taxon>
        <taxon>asterids</taxon>
        <taxon>lamiids</taxon>
        <taxon>Lamiales</taxon>
        <taxon>Orobanchaceae</taxon>
        <taxon>Pedicularideae</taxon>
        <taxon>Castillejinae</taxon>
        <taxon>Castilleja</taxon>
    </lineage>
</organism>
<keyword evidence="1" id="KW-0812">Transmembrane</keyword>
<dbReference type="PANTHER" id="PTHR33646">
    <property type="entry name" value="GB|AAF00631.1"/>
    <property type="match status" value="1"/>
</dbReference>
<gene>
    <name evidence="3" type="ORF">CASFOL_030942</name>
</gene>
<reference evidence="4" key="1">
    <citation type="journal article" date="2024" name="IScience">
        <title>Strigolactones Initiate the Formation of Haustorium-like Structures in Castilleja.</title>
        <authorList>
            <person name="Buerger M."/>
            <person name="Peterson D."/>
            <person name="Chory J."/>
        </authorList>
    </citation>
    <scope>NUCLEOTIDE SEQUENCE [LARGE SCALE GENOMIC DNA]</scope>
</reference>
<dbReference type="InterPro" id="IPR045883">
    <property type="entry name" value="At4g13530-like"/>
</dbReference>
<keyword evidence="4" id="KW-1185">Reference proteome</keyword>
<dbReference type="InterPro" id="IPR049224">
    <property type="entry name" value="DUF6821"/>
</dbReference>